<dbReference type="Gene3D" id="2.60.40.420">
    <property type="entry name" value="Cupredoxins - blue copper proteins"/>
    <property type="match status" value="3"/>
</dbReference>
<keyword evidence="1" id="KW-0479">Metal-binding</keyword>
<evidence type="ECO:0000256" key="1">
    <source>
        <dbReference type="ARBA" id="ARBA00022723"/>
    </source>
</evidence>
<dbReference type="InterPro" id="IPR011706">
    <property type="entry name" value="Cu-oxidase_C"/>
</dbReference>
<dbReference type="PANTHER" id="PTHR11709">
    <property type="entry name" value="MULTI-COPPER OXIDASE"/>
    <property type="match status" value="1"/>
</dbReference>
<evidence type="ECO:0000259" key="5">
    <source>
        <dbReference type="Pfam" id="PF00394"/>
    </source>
</evidence>
<evidence type="ECO:0000256" key="2">
    <source>
        <dbReference type="ARBA" id="ARBA00023002"/>
    </source>
</evidence>
<dbReference type="InterPro" id="IPR045087">
    <property type="entry name" value="Cu-oxidase_fam"/>
</dbReference>
<name>A0A3P3RKF7_9EURY</name>
<dbReference type="InterPro" id="IPR006311">
    <property type="entry name" value="TAT_signal"/>
</dbReference>
<protein>
    <submittedName>
        <fullName evidence="8">Multicopper oxidase family protein</fullName>
    </submittedName>
</protein>
<feature type="compositionally biased region" description="Gly residues" evidence="4">
    <location>
        <begin position="198"/>
        <end position="218"/>
    </location>
</feature>
<evidence type="ECO:0000256" key="4">
    <source>
        <dbReference type="SAM" id="MobiDB-lite"/>
    </source>
</evidence>
<dbReference type="OrthoDB" id="247881at2157"/>
<keyword evidence="3" id="KW-0186">Copper</keyword>
<dbReference type="GO" id="GO:0016491">
    <property type="term" value="F:oxidoreductase activity"/>
    <property type="evidence" value="ECO:0007669"/>
    <property type="project" value="UniProtKB-KW"/>
</dbReference>
<evidence type="ECO:0000313" key="8">
    <source>
        <dbReference type="EMBL" id="RRJ34027.1"/>
    </source>
</evidence>
<dbReference type="GO" id="GO:0005507">
    <property type="term" value="F:copper ion binding"/>
    <property type="evidence" value="ECO:0007669"/>
    <property type="project" value="InterPro"/>
</dbReference>
<dbReference type="Pfam" id="PF00394">
    <property type="entry name" value="Cu-oxidase"/>
    <property type="match status" value="1"/>
</dbReference>
<dbReference type="RefSeq" id="WP_124953197.1">
    <property type="nucleotide sequence ID" value="NZ_RRCH01000002.1"/>
</dbReference>
<gene>
    <name evidence="8" type="ORF">EIK79_00505</name>
</gene>
<dbReference type="Proteomes" id="UP000282322">
    <property type="component" value="Unassembled WGS sequence"/>
</dbReference>
<dbReference type="Pfam" id="PF07731">
    <property type="entry name" value="Cu-oxidase_2"/>
    <property type="match status" value="1"/>
</dbReference>
<dbReference type="PROSITE" id="PS00080">
    <property type="entry name" value="MULTICOPPER_OXIDASE2"/>
    <property type="match status" value="1"/>
</dbReference>
<dbReference type="InterPro" id="IPR001117">
    <property type="entry name" value="Cu-oxidase_2nd"/>
</dbReference>
<evidence type="ECO:0000256" key="3">
    <source>
        <dbReference type="ARBA" id="ARBA00023008"/>
    </source>
</evidence>
<evidence type="ECO:0000313" key="9">
    <source>
        <dbReference type="Proteomes" id="UP000282322"/>
    </source>
</evidence>
<dbReference type="PROSITE" id="PS00079">
    <property type="entry name" value="MULTICOPPER_OXIDASE1"/>
    <property type="match status" value="2"/>
</dbReference>
<dbReference type="SUPFAM" id="SSF49503">
    <property type="entry name" value="Cupredoxins"/>
    <property type="match status" value="3"/>
</dbReference>
<keyword evidence="2" id="KW-0560">Oxidoreductase</keyword>
<reference evidence="8 9" key="1">
    <citation type="submission" date="2018-11" db="EMBL/GenBank/DDBJ databases">
        <title>Taxonoimc description of Halomarina strain SPP-AMP-1.</title>
        <authorList>
            <person name="Pal Y."/>
            <person name="Srinivasana K."/>
            <person name="Verma A."/>
            <person name="Kumar P."/>
        </authorList>
    </citation>
    <scope>NUCLEOTIDE SEQUENCE [LARGE SCALE GENOMIC DNA]</scope>
    <source>
        <strain evidence="8 9">SPP-AMP-1</strain>
    </source>
</reference>
<dbReference type="PANTHER" id="PTHR11709:SF394">
    <property type="entry name" value="FI03373P-RELATED"/>
    <property type="match status" value="1"/>
</dbReference>
<feature type="domain" description="Plastocyanin-like" evidence="6">
    <location>
        <begin position="371"/>
        <end position="473"/>
    </location>
</feature>
<dbReference type="CDD" id="cd13861">
    <property type="entry name" value="CuRO_1_CumA_like"/>
    <property type="match status" value="1"/>
</dbReference>
<sequence length="476" mass="51003">MTEQSSLARRRFLQLVSGIGVSALAGCSLFDGPDSTDPTATPRPAPSGPADATATLRAASRTVQLSQKESTENWLYNGAFPGPEIRVAEGNVFEATVTNELPEGTTIHWHGIPVANAMDGVPNVTQQPVDPGRSFTYTFRAEPPGTYFFHSHVGLQLDRGLLAPLIIEESDPHVEYDREYTVVVDDFLDRAPQPLSSGGSGGGPMGGGGPGGRGGMMGGRRPPYAGLLINGHLPADPQRFDVQEGERIRFRFINASSATLFRVQLGGHPMTITHADGRPVEPVTANSFSFGSGERYDAIVEATNPGTWEMRATAVDGNEPPAKAIIAYDGSTSATPTAPSKSGSQLSYDDLVAVSPLDGIDGNPDRTFDLTLSAGGQSGEWLIDGQAYPDADSLHIREGEHVRVSMTNRSPVIHPMHLHGHFFQVKNAVKDTVVVPGHMGQVTFDFVADNPGSWLFHCHNLYHLEAGMARVVQYVK</sequence>
<feature type="region of interest" description="Disordered" evidence="4">
    <location>
        <begin position="33"/>
        <end position="52"/>
    </location>
</feature>
<proteinExistence type="predicted"/>
<keyword evidence="9" id="KW-1185">Reference proteome</keyword>
<dbReference type="InterPro" id="IPR034279">
    <property type="entry name" value="CuRO_3_CopA"/>
</dbReference>
<feature type="domain" description="Plastocyanin-like" evidence="7">
    <location>
        <begin position="61"/>
        <end position="170"/>
    </location>
</feature>
<dbReference type="InterPro" id="IPR033138">
    <property type="entry name" value="Cu_oxidase_CS"/>
</dbReference>
<evidence type="ECO:0000259" key="7">
    <source>
        <dbReference type="Pfam" id="PF07732"/>
    </source>
</evidence>
<dbReference type="InterPro" id="IPR008972">
    <property type="entry name" value="Cupredoxin"/>
</dbReference>
<evidence type="ECO:0000259" key="6">
    <source>
        <dbReference type="Pfam" id="PF07731"/>
    </source>
</evidence>
<dbReference type="Pfam" id="PF07732">
    <property type="entry name" value="Cu-oxidase_3"/>
    <property type="match status" value="1"/>
</dbReference>
<dbReference type="PROSITE" id="PS51318">
    <property type="entry name" value="TAT"/>
    <property type="match status" value="1"/>
</dbReference>
<dbReference type="CDD" id="cd13896">
    <property type="entry name" value="CuRO_3_CopA"/>
    <property type="match status" value="1"/>
</dbReference>
<dbReference type="InterPro" id="IPR011707">
    <property type="entry name" value="Cu-oxidase-like_N"/>
</dbReference>
<dbReference type="InterPro" id="IPR002355">
    <property type="entry name" value="Cu_oxidase_Cu_BS"/>
</dbReference>
<feature type="domain" description="Plastocyanin-like" evidence="5">
    <location>
        <begin position="222"/>
        <end position="330"/>
    </location>
</feature>
<comment type="caution">
    <text evidence="8">The sequence shown here is derived from an EMBL/GenBank/DDBJ whole genome shotgun (WGS) entry which is preliminary data.</text>
</comment>
<dbReference type="EMBL" id="RRCH01000002">
    <property type="protein sequence ID" value="RRJ34027.1"/>
    <property type="molecule type" value="Genomic_DNA"/>
</dbReference>
<organism evidence="8 9">
    <name type="scientific">Halocatena pleomorpha</name>
    <dbReference type="NCBI Taxonomy" id="1785090"/>
    <lineage>
        <taxon>Archaea</taxon>
        <taxon>Methanobacteriati</taxon>
        <taxon>Methanobacteriota</taxon>
        <taxon>Stenosarchaea group</taxon>
        <taxon>Halobacteria</taxon>
        <taxon>Halobacteriales</taxon>
        <taxon>Natronomonadaceae</taxon>
        <taxon>Halocatena</taxon>
    </lineage>
</organism>
<accession>A0A3P3RKF7</accession>
<dbReference type="AlphaFoldDB" id="A0A3P3RKF7"/>
<feature type="region of interest" description="Disordered" evidence="4">
    <location>
        <begin position="191"/>
        <end position="218"/>
    </location>
</feature>